<dbReference type="InterPro" id="IPR016181">
    <property type="entry name" value="Acyl_CoA_acyltransferase"/>
</dbReference>
<dbReference type="KEGG" id="lha:LHA_3090"/>
<proteinExistence type="predicted"/>
<dbReference type="GO" id="GO:0046052">
    <property type="term" value="P:UTP catabolic process"/>
    <property type="evidence" value="ECO:0007669"/>
    <property type="project" value="TreeGrafter"/>
</dbReference>
<dbReference type="GO" id="GO:0016747">
    <property type="term" value="F:acyltransferase activity, transferring groups other than amino-acyl groups"/>
    <property type="evidence" value="ECO:0007669"/>
    <property type="project" value="InterPro"/>
</dbReference>
<dbReference type="Gene3D" id="1.10.287.1080">
    <property type="entry name" value="MazG-like"/>
    <property type="match status" value="1"/>
</dbReference>
<dbReference type="CDD" id="cd04301">
    <property type="entry name" value="NAT_SF"/>
    <property type="match status" value="1"/>
</dbReference>
<dbReference type="InterPro" id="IPR011551">
    <property type="entry name" value="NTP_PyrPHydrolase_MazG"/>
</dbReference>
<dbReference type="STRING" id="449.LHA_3090"/>
<dbReference type="GO" id="GO:0047429">
    <property type="term" value="F:nucleoside triphosphate diphosphatase activity"/>
    <property type="evidence" value="ECO:0007669"/>
    <property type="project" value="InterPro"/>
</dbReference>
<evidence type="ECO:0000313" key="2">
    <source>
        <dbReference type="EMBL" id="CEK12077.1"/>
    </source>
</evidence>
<dbReference type="RefSeq" id="WP_082060371.1">
    <property type="nucleotide sequence ID" value="NZ_LN681225.1"/>
</dbReference>
<feature type="domain" description="N-acetyltransferase" evidence="1">
    <location>
        <begin position="3"/>
        <end position="154"/>
    </location>
</feature>
<accession>A0A0A8UY79</accession>
<dbReference type="PANTHER" id="PTHR30522:SF0">
    <property type="entry name" value="NUCLEOSIDE TRIPHOSPHATE PYROPHOSPHOHYDROLASE"/>
    <property type="match status" value="1"/>
</dbReference>
<evidence type="ECO:0000259" key="1">
    <source>
        <dbReference type="PROSITE" id="PS51186"/>
    </source>
</evidence>
<keyword evidence="3" id="KW-1185">Reference proteome</keyword>
<gene>
    <name evidence="2" type="ORF">LHA_3090</name>
</gene>
<dbReference type="SUPFAM" id="SSF55729">
    <property type="entry name" value="Acyl-CoA N-acyltransferases (Nat)"/>
    <property type="match status" value="1"/>
</dbReference>
<dbReference type="SUPFAM" id="SSF101386">
    <property type="entry name" value="all-alpha NTP pyrophosphatases"/>
    <property type="match status" value="1"/>
</dbReference>
<dbReference type="Pfam" id="PF03819">
    <property type="entry name" value="MazG"/>
    <property type="match status" value="1"/>
</dbReference>
<dbReference type="PROSITE" id="PS51186">
    <property type="entry name" value="GNAT"/>
    <property type="match status" value="1"/>
</dbReference>
<dbReference type="AlphaFoldDB" id="A0A0A8UY79"/>
<evidence type="ECO:0000313" key="3">
    <source>
        <dbReference type="Proteomes" id="UP000032803"/>
    </source>
</evidence>
<sequence length="279" mass="31803">MNHTIVLSSTDHAECLCRQISTDLPEYFGLPECNEAYALGVKSCTNLIIQVNGLDVGLLSLSFPYPATANIYWMGILKGYQNQGLGRLLLQKAFAYAKQHHAKTVTVETLAPTENDENYLKTYYFYEKNGFYPLFTLKPDTYTWNMVYMAKHLHDPLHDLIAIEQEARRFGFDWPDEGMIIDQAISECDEIKEAIAQGESKQRIQEEIGDLLHTALSLCLFAGFNPEETLNHITNKFTTRFRALKEIAKNQGIITLKGHSITRMMELWQAAKEKTKAPK</sequence>
<dbReference type="GO" id="GO:0046047">
    <property type="term" value="P:TTP catabolic process"/>
    <property type="evidence" value="ECO:0007669"/>
    <property type="project" value="TreeGrafter"/>
</dbReference>
<dbReference type="InterPro" id="IPR004518">
    <property type="entry name" value="MazG-like_dom"/>
</dbReference>
<dbReference type="InterPro" id="IPR048011">
    <property type="entry name" value="NTP-PPase_MazG-like_C"/>
</dbReference>
<dbReference type="Gene3D" id="3.40.630.30">
    <property type="match status" value="1"/>
</dbReference>
<name>A0A0A8UY79_LEGHA</name>
<dbReference type="Proteomes" id="UP000032803">
    <property type="component" value="Chromosome I"/>
</dbReference>
<dbReference type="GO" id="GO:0046061">
    <property type="term" value="P:dATP catabolic process"/>
    <property type="evidence" value="ECO:0007669"/>
    <property type="project" value="TreeGrafter"/>
</dbReference>
<dbReference type="EMBL" id="LN681225">
    <property type="protein sequence ID" value="CEK12077.1"/>
    <property type="molecule type" value="Genomic_DNA"/>
</dbReference>
<dbReference type="GO" id="GO:0046081">
    <property type="term" value="P:dUTP catabolic process"/>
    <property type="evidence" value="ECO:0007669"/>
    <property type="project" value="TreeGrafter"/>
</dbReference>
<dbReference type="Pfam" id="PF13508">
    <property type="entry name" value="Acetyltransf_7"/>
    <property type="match status" value="1"/>
</dbReference>
<dbReference type="PANTHER" id="PTHR30522">
    <property type="entry name" value="NUCLEOSIDE TRIPHOSPHATE PYROPHOSPHOHYDROLASE"/>
    <property type="match status" value="1"/>
</dbReference>
<dbReference type="OrthoDB" id="5916960at2"/>
<protein>
    <recommendedName>
        <fullName evidence="1">N-acetyltransferase domain-containing protein</fullName>
    </recommendedName>
</protein>
<dbReference type="InterPro" id="IPR000182">
    <property type="entry name" value="GNAT_dom"/>
</dbReference>
<dbReference type="HOGENOM" id="CLU_996751_0_0_6"/>
<dbReference type="PATRIC" id="fig|449.7.peg.1623"/>
<dbReference type="GO" id="GO:0006203">
    <property type="term" value="P:dGTP catabolic process"/>
    <property type="evidence" value="ECO:0007669"/>
    <property type="project" value="TreeGrafter"/>
</dbReference>
<dbReference type="GO" id="GO:0046076">
    <property type="term" value="P:dTTP catabolic process"/>
    <property type="evidence" value="ECO:0007669"/>
    <property type="project" value="TreeGrafter"/>
</dbReference>
<organism evidence="2 3">
    <name type="scientific">Legionella hackeliae</name>
    <dbReference type="NCBI Taxonomy" id="449"/>
    <lineage>
        <taxon>Bacteria</taxon>
        <taxon>Pseudomonadati</taxon>
        <taxon>Pseudomonadota</taxon>
        <taxon>Gammaproteobacteria</taxon>
        <taxon>Legionellales</taxon>
        <taxon>Legionellaceae</taxon>
        <taxon>Legionella</taxon>
    </lineage>
</organism>
<dbReference type="CDD" id="cd11529">
    <property type="entry name" value="NTP-PPase_MazG_Cterm"/>
    <property type="match status" value="1"/>
</dbReference>
<reference evidence="3" key="1">
    <citation type="submission" date="2014-09" db="EMBL/GenBank/DDBJ databases">
        <authorList>
            <person name="Gomez-Valero L."/>
        </authorList>
    </citation>
    <scope>NUCLEOTIDE SEQUENCE [LARGE SCALE GENOMIC DNA]</scope>
    <source>
        <strain evidence="3">ATCC35250</strain>
    </source>
</reference>